<keyword evidence="2" id="KW-1185">Reference proteome</keyword>
<evidence type="ECO:0000313" key="1">
    <source>
        <dbReference type="EMBL" id="GLL05023.1"/>
    </source>
</evidence>
<protein>
    <submittedName>
        <fullName evidence="1">Uncharacterized protein</fullName>
    </submittedName>
</protein>
<reference evidence="1" key="1">
    <citation type="journal article" date="2014" name="Int. J. Syst. Evol. Microbiol.">
        <title>Complete genome sequence of Corynebacterium casei LMG S-19264T (=DSM 44701T), isolated from a smear-ripened cheese.</title>
        <authorList>
            <consortium name="US DOE Joint Genome Institute (JGI-PGF)"/>
            <person name="Walter F."/>
            <person name="Albersmeier A."/>
            <person name="Kalinowski J."/>
            <person name="Ruckert C."/>
        </authorList>
    </citation>
    <scope>NUCLEOTIDE SEQUENCE</scope>
    <source>
        <strain evidence="1">VKM Ac-1321</strain>
    </source>
</reference>
<dbReference type="Proteomes" id="UP001143480">
    <property type="component" value="Unassembled WGS sequence"/>
</dbReference>
<comment type="caution">
    <text evidence="1">The sequence shown here is derived from an EMBL/GenBank/DDBJ whole genome shotgun (WGS) entry which is preliminary data.</text>
</comment>
<dbReference type="EMBL" id="BSFP01000052">
    <property type="protein sequence ID" value="GLL05023.1"/>
    <property type="molecule type" value="Genomic_DNA"/>
</dbReference>
<proteinExistence type="predicted"/>
<gene>
    <name evidence="1" type="ORF">GCM10017581_067700</name>
</gene>
<evidence type="ECO:0000313" key="2">
    <source>
        <dbReference type="Proteomes" id="UP001143480"/>
    </source>
</evidence>
<dbReference type="AlphaFoldDB" id="A0A9W6NQ64"/>
<dbReference type="RefSeq" id="WP_261960800.1">
    <property type="nucleotide sequence ID" value="NZ_BAAAXA010000001.1"/>
</dbReference>
<organism evidence="1 2">
    <name type="scientific">Dactylosporangium matsuzakiense</name>
    <dbReference type="NCBI Taxonomy" id="53360"/>
    <lineage>
        <taxon>Bacteria</taxon>
        <taxon>Bacillati</taxon>
        <taxon>Actinomycetota</taxon>
        <taxon>Actinomycetes</taxon>
        <taxon>Micromonosporales</taxon>
        <taxon>Micromonosporaceae</taxon>
        <taxon>Dactylosporangium</taxon>
    </lineage>
</organism>
<sequence length="153" mass="15985">MTPLAMTSPLAPVVAAVEGLRRRNPALARSIVPGLMMTPGPRWQRAANPQAAAVLLVVAWTRARRIPLLTPGETFVNRAGQLGIHRAAVAVLPDDPAAAVPGVVVVESRQQLLALVAAQAGPDALELSRHVRHLTALLGGSSVAGPRRLPAYS</sequence>
<accession>A0A9W6NQ64</accession>
<reference evidence="1" key="2">
    <citation type="submission" date="2023-01" db="EMBL/GenBank/DDBJ databases">
        <authorList>
            <person name="Sun Q."/>
            <person name="Evtushenko L."/>
        </authorList>
    </citation>
    <scope>NUCLEOTIDE SEQUENCE</scope>
    <source>
        <strain evidence="1">VKM Ac-1321</strain>
    </source>
</reference>
<name>A0A9W6NQ64_9ACTN</name>